<evidence type="ECO:0000256" key="6">
    <source>
        <dbReference type="ARBA" id="ARBA00022801"/>
    </source>
</evidence>
<dbReference type="Gene3D" id="3.10.10.10">
    <property type="entry name" value="HIV Type 1 Reverse Transcriptase, subunit A, domain 1"/>
    <property type="match status" value="1"/>
</dbReference>
<dbReference type="Gene3D" id="4.10.60.10">
    <property type="entry name" value="Zinc finger, CCHC-type"/>
    <property type="match status" value="1"/>
</dbReference>
<keyword evidence="4" id="KW-0540">Nuclease</keyword>
<evidence type="ECO:0000313" key="12">
    <source>
        <dbReference type="Proteomes" id="UP001151760"/>
    </source>
</evidence>
<evidence type="ECO:0000313" key="11">
    <source>
        <dbReference type="EMBL" id="GJU07783.1"/>
    </source>
</evidence>
<dbReference type="SUPFAM" id="SSF56672">
    <property type="entry name" value="DNA/RNA polymerases"/>
    <property type="match status" value="1"/>
</dbReference>
<dbReference type="PANTHER" id="PTHR37984">
    <property type="entry name" value="PROTEIN CBG26694"/>
    <property type="match status" value="1"/>
</dbReference>
<dbReference type="InterPro" id="IPR043502">
    <property type="entry name" value="DNA/RNA_pol_sf"/>
</dbReference>
<dbReference type="InterPro" id="IPR041373">
    <property type="entry name" value="RT_RNaseH"/>
</dbReference>
<keyword evidence="6" id="KW-0378">Hydrolase</keyword>
<name>A0ABQ5J8B5_9ASTR</name>
<dbReference type="InterPro" id="IPR021109">
    <property type="entry name" value="Peptidase_aspartic_dom_sf"/>
</dbReference>
<evidence type="ECO:0000256" key="1">
    <source>
        <dbReference type="ARBA" id="ARBA00012493"/>
    </source>
</evidence>
<proteinExistence type="predicted"/>
<organism evidence="11 12">
    <name type="scientific">Tanacetum coccineum</name>
    <dbReference type="NCBI Taxonomy" id="301880"/>
    <lineage>
        <taxon>Eukaryota</taxon>
        <taxon>Viridiplantae</taxon>
        <taxon>Streptophyta</taxon>
        <taxon>Embryophyta</taxon>
        <taxon>Tracheophyta</taxon>
        <taxon>Spermatophyta</taxon>
        <taxon>Magnoliopsida</taxon>
        <taxon>eudicotyledons</taxon>
        <taxon>Gunneridae</taxon>
        <taxon>Pentapetalae</taxon>
        <taxon>asterids</taxon>
        <taxon>campanulids</taxon>
        <taxon>Asterales</taxon>
        <taxon>Asteraceae</taxon>
        <taxon>Asteroideae</taxon>
        <taxon>Anthemideae</taxon>
        <taxon>Anthemidinae</taxon>
        <taxon>Tanacetum</taxon>
    </lineage>
</organism>
<evidence type="ECO:0000256" key="9">
    <source>
        <dbReference type="SAM" id="MobiDB-lite"/>
    </source>
</evidence>
<dbReference type="Proteomes" id="UP001151760">
    <property type="component" value="Unassembled WGS sequence"/>
</dbReference>
<dbReference type="PROSITE" id="PS50158">
    <property type="entry name" value="ZF_CCHC"/>
    <property type="match status" value="1"/>
</dbReference>
<dbReference type="CDD" id="cd09274">
    <property type="entry name" value="RNase_HI_RT_Ty3"/>
    <property type="match status" value="1"/>
</dbReference>
<feature type="region of interest" description="Disordered" evidence="9">
    <location>
        <begin position="151"/>
        <end position="208"/>
    </location>
</feature>
<dbReference type="PANTHER" id="PTHR37984:SF5">
    <property type="entry name" value="PROTEIN NYNRIN-LIKE"/>
    <property type="match status" value="1"/>
</dbReference>
<evidence type="ECO:0000256" key="2">
    <source>
        <dbReference type="ARBA" id="ARBA00022679"/>
    </source>
</evidence>
<reference evidence="11" key="2">
    <citation type="submission" date="2022-01" db="EMBL/GenBank/DDBJ databases">
        <authorList>
            <person name="Yamashiro T."/>
            <person name="Shiraishi A."/>
            <person name="Satake H."/>
            <person name="Nakayama K."/>
        </authorList>
    </citation>
    <scope>NUCLEOTIDE SEQUENCE</scope>
</reference>
<dbReference type="CDD" id="cd00303">
    <property type="entry name" value="retropepsin_like"/>
    <property type="match status" value="1"/>
</dbReference>
<evidence type="ECO:0000256" key="4">
    <source>
        <dbReference type="ARBA" id="ARBA00022722"/>
    </source>
</evidence>
<keyword evidence="8" id="KW-0863">Zinc-finger</keyword>
<dbReference type="GO" id="GO:0003964">
    <property type="term" value="F:RNA-directed DNA polymerase activity"/>
    <property type="evidence" value="ECO:0007669"/>
    <property type="project" value="UniProtKB-KW"/>
</dbReference>
<dbReference type="EC" id="2.7.7.49" evidence="1"/>
<dbReference type="InterPro" id="IPR043128">
    <property type="entry name" value="Rev_trsase/Diguanyl_cyclase"/>
</dbReference>
<dbReference type="Gene3D" id="2.40.70.10">
    <property type="entry name" value="Acid Proteases"/>
    <property type="match status" value="1"/>
</dbReference>
<gene>
    <name evidence="11" type="ORF">Tco_1124213</name>
</gene>
<keyword evidence="12" id="KW-1185">Reference proteome</keyword>
<keyword evidence="2" id="KW-0808">Transferase</keyword>
<dbReference type="SUPFAM" id="SSF57756">
    <property type="entry name" value="Retrovirus zinc finger-like domains"/>
    <property type="match status" value="1"/>
</dbReference>
<feature type="domain" description="CCHC-type" evidence="10">
    <location>
        <begin position="437"/>
        <end position="451"/>
    </location>
</feature>
<dbReference type="SUPFAM" id="SSF50630">
    <property type="entry name" value="Acid proteases"/>
    <property type="match status" value="1"/>
</dbReference>
<keyword evidence="5" id="KW-0255">Endonuclease</keyword>
<evidence type="ECO:0000256" key="5">
    <source>
        <dbReference type="ARBA" id="ARBA00022759"/>
    </source>
</evidence>
<keyword evidence="3" id="KW-0548">Nucleotidyltransferase</keyword>
<keyword evidence="8" id="KW-0862">Zinc</keyword>
<evidence type="ECO:0000256" key="8">
    <source>
        <dbReference type="PROSITE-ProRule" id="PRU00047"/>
    </source>
</evidence>
<dbReference type="SMART" id="SM00343">
    <property type="entry name" value="ZnF_C2HC"/>
    <property type="match status" value="1"/>
</dbReference>
<dbReference type="Gene3D" id="3.30.70.270">
    <property type="match status" value="2"/>
</dbReference>
<comment type="caution">
    <text evidence="11">The sequence shown here is derived from an EMBL/GenBank/DDBJ whole genome shotgun (WGS) entry which is preliminary data.</text>
</comment>
<protein>
    <recommendedName>
        <fullName evidence="1">RNA-directed DNA polymerase</fullName>
        <ecNumber evidence="1">2.7.7.49</ecNumber>
    </recommendedName>
</protein>
<dbReference type="Pfam" id="PF17917">
    <property type="entry name" value="RT_RNaseH"/>
    <property type="match status" value="1"/>
</dbReference>
<reference evidence="11" key="1">
    <citation type="journal article" date="2022" name="Int. J. Mol. Sci.">
        <title>Draft Genome of Tanacetum Coccineum: Genomic Comparison of Closely Related Tanacetum-Family Plants.</title>
        <authorList>
            <person name="Yamashiro T."/>
            <person name="Shiraishi A."/>
            <person name="Nakayama K."/>
            <person name="Satake H."/>
        </authorList>
    </citation>
    <scope>NUCLEOTIDE SEQUENCE</scope>
</reference>
<keyword evidence="7 11" id="KW-0695">RNA-directed DNA polymerase</keyword>
<dbReference type="InterPro" id="IPR001878">
    <property type="entry name" value="Znf_CCHC"/>
</dbReference>
<sequence>MCLLKILQRRASDLESSYAFSDSLLLTPLCCDDINDVTPRVFALARCDRLVAMSPPIRRKYHDSVAFATGCRKIKNYKWKRCNRKIRIPIGMWPCYKTSEEVPVEQPRRHDLYGFVDHPQLQQGNPMNEFAPHQLPQLEGNMNGWLMEDEEELERNEVDSDLKSTASSKPKHVELEDTCESGSRPNPAEDKLAPLRQSGPNNNNNENPDIAAIITQQLQTILPQIVTQVTNNVNNANGRNGGNCGNGRNNGCTYKGFMACIPKEYDGKGGAIALTRWIEKMENVIDNIQARGREAAIGMSWSDFKALLVEEFYPSNEMEKLESEFWNHKMRYIAGLAFEIRGMLRATQPTTIQSVILIAGILTNEAVSCGTLTKGNDKRNVVEESSKSEGLWKDNKKAKVGTGFAAMAPPRNEFVSSNPKCSKCFTYHPVNGFCRLCFNCQKPGHFIKDCRAPIRQVTPVSAVRMSNNPRLALEGNRNTRSSGNQVRGRAFNVNVNAMEAIQDPNFVTGTFSLNDHFVIVLFDSGVHFSFISTEFAPLLNVKPSIVNPSYVIEVADGKKVKVDSIFYDCKLELGSSLFSLNLIPLGHGSFDVIVGMDWLSQHKAVIVYHEKVVEIPVNDGWTLRVHGEQTVGIAKALKSVKRDKPKLGDISAVEFHIDLVPGVMPIAKSPYRLAPSEMQELSGQLQELQDKGFIRPSYSLWGAPVLFVKKKDGSLLFMDLMNQVCKPYLDKFVIVFIDDILIYSKTKEDHENGIHVDLSKIEAVKNWKTPTTPSEIQSFLGLAGYYRWFITNFSKIAKPLTSLTQKNQKYVWGMEQEEDFQTLKNNLFDAPILSLPDGVEDFVVYCDASNQGLGCVLMQRSKVIAYASMQLKIHEKNYTTHDLELGSVVFALKTWRHYLYGTKSVIYTDHKSIQHLFDQKELNMHQRRWIELFSDYECKIRYHPGKVNVMADALSRRSG</sequence>
<dbReference type="Pfam" id="PF00098">
    <property type="entry name" value="zf-CCHC"/>
    <property type="match status" value="1"/>
</dbReference>
<dbReference type="InterPro" id="IPR050951">
    <property type="entry name" value="Retrovirus_Pol_polyprotein"/>
</dbReference>
<evidence type="ECO:0000256" key="3">
    <source>
        <dbReference type="ARBA" id="ARBA00022695"/>
    </source>
</evidence>
<dbReference type="InterPro" id="IPR036875">
    <property type="entry name" value="Znf_CCHC_sf"/>
</dbReference>
<dbReference type="Pfam" id="PF08284">
    <property type="entry name" value="RVP_2"/>
    <property type="match status" value="1"/>
</dbReference>
<evidence type="ECO:0000259" key="10">
    <source>
        <dbReference type="PROSITE" id="PS50158"/>
    </source>
</evidence>
<dbReference type="EMBL" id="BQNB010021572">
    <property type="protein sequence ID" value="GJU07783.1"/>
    <property type="molecule type" value="Genomic_DNA"/>
</dbReference>
<evidence type="ECO:0000256" key="7">
    <source>
        <dbReference type="ARBA" id="ARBA00022918"/>
    </source>
</evidence>
<accession>A0ABQ5J8B5</accession>
<keyword evidence="8" id="KW-0479">Metal-binding</keyword>